<evidence type="ECO:0000256" key="1">
    <source>
        <dbReference type="SAM" id="SignalP"/>
    </source>
</evidence>
<feature type="signal peptide" evidence="1">
    <location>
        <begin position="1"/>
        <end position="24"/>
    </location>
</feature>
<keyword evidence="1" id="KW-0732">Signal</keyword>
<evidence type="ECO:0000313" key="3">
    <source>
        <dbReference type="Proteomes" id="UP000267408"/>
    </source>
</evidence>
<proteinExistence type="predicted"/>
<evidence type="ECO:0000313" key="2">
    <source>
        <dbReference type="EMBL" id="ROR46423.1"/>
    </source>
</evidence>
<comment type="caution">
    <text evidence="2">The sequence shown here is derived from an EMBL/GenBank/DDBJ whole genome shotgun (WGS) entry which is preliminary data.</text>
</comment>
<dbReference type="Pfam" id="PF13416">
    <property type="entry name" value="SBP_bac_8"/>
    <property type="match status" value="1"/>
</dbReference>
<reference evidence="2 3" key="1">
    <citation type="submission" date="2018-11" db="EMBL/GenBank/DDBJ databases">
        <title>Sequencing the genomes of 1000 actinobacteria strains.</title>
        <authorList>
            <person name="Klenk H.-P."/>
        </authorList>
    </citation>
    <scope>NUCLEOTIDE SEQUENCE [LARGE SCALE GENOMIC DNA]</scope>
    <source>
        <strain evidence="2 3">DSM 44780</strain>
    </source>
</reference>
<sequence>MASPFRRAALALAGCCALTATACAPDTPAPPPRVTLAFWTMPFWIGEPDKLQELVDDFNVSQSRVTVSLTVLDWATGRDTIKKALAAGNGPDIWLTGNGLDADDLDAGRLAPLDTLGYTRQDLDRFIPLAQVDADGGRMYGAPLYFDTEVLLYRTDVLRQYGFDRPPGTWAELKSTAATITARSTAAGHRVDGWQFKGMDDHLNAINATWETFLCQAGGRLTDADHRNSAEDSEAGRTALAYLKSFYTDKVSRPGVSALNGFVDGEVAMFSFYQSVISDIAAGNEKTLGKWAVAPMPTGPAGGCSALGGHALVARSHLSDPTSAGQFMRWLASPKNSAEFLRFHGIYPYDTDRVDPELKVAVEAHYAAEPGWEAVSRQLARNTPDQMLQDRHAYTARWDAHKDLIPAAVLGRTDAGQALAEIDRRVDRALHAGG</sequence>
<name>A0A8G1UM67_9ACTN</name>
<dbReference type="AlphaFoldDB" id="A0A8G1UM67"/>
<dbReference type="EMBL" id="RJVJ01000001">
    <property type="protein sequence ID" value="ROR46423.1"/>
    <property type="molecule type" value="Genomic_DNA"/>
</dbReference>
<accession>A0A8G1UM67</accession>
<dbReference type="InterPro" id="IPR006059">
    <property type="entry name" value="SBP"/>
</dbReference>
<protein>
    <submittedName>
        <fullName evidence="2">ABC-type glycerol-3-phosphate transport system substrate-binding protein</fullName>
    </submittedName>
</protein>
<dbReference type="RefSeq" id="WP_162870098.1">
    <property type="nucleotide sequence ID" value="NZ_RJVJ01000001.1"/>
</dbReference>
<dbReference type="Proteomes" id="UP000267408">
    <property type="component" value="Unassembled WGS sequence"/>
</dbReference>
<organism evidence="2 3">
    <name type="scientific">Kitasatospora cineracea</name>
    <dbReference type="NCBI Taxonomy" id="88074"/>
    <lineage>
        <taxon>Bacteria</taxon>
        <taxon>Bacillati</taxon>
        <taxon>Actinomycetota</taxon>
        <taxon>Actinomycetes</taxon>
        <taxon>Kitasatosporales</taxon>
        <taxon>Streptomycetaceae</taxon>
        <taxon>Kitasatospora</taxon>
    </lineage>
</organism>
<feature type="chain" id="PRO_5034304246" evidence="1">
    <location>
        <begin position="25"/>
        <end position="434"/>
    </location>
</feature>
<dbReference type="InterPro" id="IPR050490">
    <property type="entry name" value="Bact_solute-bd_prot1"/>
</dbReference>
<dbReference type="Gene3D" id="3.40.190.10">
    <property type="entry name" value="Periplasmic binding protein-like II"/>
    <property type="match status" value="1"/>
</dbReference>
<dbReference type="PROSITE" id="PS51257">
    <property type="entry name" value="PROKAR_LIPOPROTEIN"/>
    <property type="match status" value="1"/>
</dbReference>
<dbReference type="PANTHER" id="PTHR43649:SF12">
    <property type="entry name" value="DIACETYLCHITOBIOSE BINDING PROTEIN DASA"/>
    <property type="match status" value="1"/>
</dbReference>
<gene>
    <name evidence="2" type="ORF">EDD39_4692</name>
</gene>
<dbReference type="PANTHER" id="PTHR43649">
    <property type="entry name" value="ARABINOSE-BINDING PROTEIN-RELATED"/>
    <property type="match status" value="1"/>
</dbReference>
<dbReference type="SUPFAM" id="SSF53850">
    <property type="entry name" value="Periplasmic binding protein-like II"/>
    <property type="match status" value="1"/>
</dbReference>